<keyword evidence="3" id="KW-1185">Reference proteome</keyword>
<dbReference type="GO" id="GO:0033314">
    <property type="term" value="P:mitotic DNA replication checkpoint signaling"/>
    <property type="evidence" value="ECO:0007669"/>
    <property type="project" value="InterPro"/>
</dbReference>
<dbReference type="GO" id="GO:0003682">
    <property type="term" value="F:chromatin binding"/>
    <property type="evidence" value="ECO:0007669"/>
    <property type="project" value="TreeGrafter"/>
</dbReference>
<dbReference type="GO" id="GO:0010212">
    <property type="term" value="P:response to ionizing radiation"/>
    <property type="evidence" value="ECO:0007669"/>
    <property type="project" value="InterPro"/>
</dbReference>
<reference evidence="2 3" key="1">
    <citation type="submission" date="2023-11" db="EMBL/GenBank/DDBJ databases">
        <title>Halocaridina rubra genome assembly.</title>
        <authorList>
            <person name="Smith C."/>
        </authorList>
    </citation>
    <scope>NUCLEOTIDE SEQUENCE [LARGE SCALE GENOMIC DNA]</scope>
    <source>
        <strain evidence="2">EP-1</strain>
        <tissue evidence="2">Whole</tissue>
    </source>
</reference>
<name>A0AAN9AHK3_HALRR</name>
<proteinExistence type="predicted"/>
<dbReference type="EMBL" id="JAXCGZ010000035">
    <property type="protein sequence ID" value="KAK7086954.1"/>
    <property type="molecule type" value="Genomic_DNA"/>
</dbReference>
<accession>A0AAN9AHK3</accession>
<dbReference type="PANTHER" id="PTHR21556">
    <property type="entry name" value="TRESLIN"/>
    <property type="match status" value="1"/>
</dbReference>
<evidence type="ECO:0000313" key="2">
    <source>
        <dbReference type="EMBL" id="KAK7086954.1"/>
    </source>
</evidence>
<organism evidence="2 3">
    <name type="scientific">Halocaridina rubra</name>
    <name type="common">Hawaiian red shrimp</name>
    <dbReference type="NCBI Taxonomy" id="373956"/>
    <lineage>
        <taxon>Eukaryota</taxon>
        <taxon>Metazoa</taxon>
        <taxon>Ecdysozoa</taxon>
        <taxon>Arthropoda</taxon>
        <taxon>Crustacea</taxon>
        <taxon>Multicrustacea</taxon>
        <taxon>Malacostraca</taxon>
        <taxon>Eumalacostraca</taxon>
        <taxon>Eucarida</taxon>
        <taxon>Decapoda</taxon>
        <taxon>Pleocyemata</taxon>
        <taxon>Caridea</taxon>
        <taxon>Atyoidea</taxon>
        <taxon>Atyidae</taxon>
        <taxon>Halocaridina</taxon>
    </lineage>
</organism>
<dbReference type="InterPro" id="IPR053919">
    <property type="entry name" value="Treslin_N"/>
</dbReference>
<sequence>MFSSVQALFLYDVNCLSDKCRSESELEQNVAKLKLSCLKLLTEFGAQTEKGIEVVRWRDEYYDSLLYKPDTNRKGFVDFNRNSFEEFGNHITDVFCNAFDKAPHSSDDRSAGDAKEKNTRHSHAFILKKALQEILLDYNWDRPDISSPVKPVRRRSCRGKNTKISQEDSSVSYNTVVVLTNIPQNAEEFNEFCGISKRKSFSDDFLGNVLDPAMLKGFQEEKKIHLNIVDLNNLALSSVKESAENKIYSSINAGLAKLGGGLHFINALVETSASLEADRKAIIKNEAQTTFQNVFPKSVNFESLRVKTPWWRKKSRGTRPRRPQRGPLLIWEDLEGISHIQVALEVLAVNGSSSRNWGNAFVVTVMQNNSMSLLALAGGTGQLYVCHAPNTIFTFIIELLKKQQLAMLLKLSCGSVAVLSPWIGGVGSLAVISASGLAIPRLHSHPSPQESKMKHPAIVKFISQTIEKCLKNAPAHSIVEPETYKKRFAAHQLERWFSPLNVTVESVEHVIKKKKSTTVRAAMQECLQKKYRPQIPLPLATGEIDKIDLVDITQPPADPEPVADTKSLMSRAQKLVKKSHIVTAQQKVKSE</sequence>
<gene>
    <name evidence="2" type="ORF">SK128_000845</name>
</gene>
<dbReference type="InterPro" id="IPR026153">
    <property type="entry name" value="Treslin"/>
</dbReference>
<evidence type="ECO:0000313" key="3">
    <source>
        <dbReference type="Proteomes" id="UP001381693"/>
    </source>
</evidence>
<feature type="domain" description="Treslin N-terminal" evidence="1">
    <location>
        <begin position="29"/>
        <end position="200"/>
    </location>
</feature>
<dbReference type="GO" id="GO:0007095">
    <property type="term" value="P:mitotic G2 DNA damage checkpoint signaling"/>
    <property type="evidence" value="ECO:0007669"/>
    <property type="project" value="TreeGrafter"/>
</dbReference>
<dbReference type="GO" id="GO:0030174">
    <property type="term" value="P:regulation of DNA-templated DNA replication initiation"/>
    <property type="evidence" value="ECO:0007669"/>
    <property type="project" value="TreeGrafter"/>
</dbReference>
<dbReference type="Proteomes" id="UP001381693">
    <property type="component" value="Unassembled WGS sequence"/>
</dbReference>
<evidence type="ECO:0000259" key="1">
    <source>
        <dbReference type="Pfam" id="PF21854"/>
    </source>
</evidence>
<comment type="caution">
    <text evidence="2">The sequence shown here is derived from an EMBL/GenBank/DDBJ whole genome shotgun (WGS) entry which is preliminary data.</text>
</comment>
<dbReference type="AlphaFoldDB" id="A0AAN9AHK3"/>
<dbReference type="Pfam" id="PF21854">
    <property type="entry name" value="Treslin_N"/>
    <property type="match status" value="1"/>
</dbReference>
<protein>
    <recommendedName>
        <fullName evidence="1">Treslin N-terminal domain-containing protein</fullName>
    </recommendedName>
</protein>
<dbReference type="PANTHER" id="PTHR21556:SF2">
    <property type="entry name" value="TRESLIN"/>
    <property type="match status" value="1"/>
</dbReference>
<dbReference type="GO" id="GO:0005634">
    <property type="term" value="C:nucleus"/>
    <property type="evidence" value="ECO:0007669"/>
    <property type="project" value="InterPro"/>
</dbReference>
<dbReference type="GO" id="GO:0006260">
    <property type="term" value="P:DNA replication"/>
    <property type="evidence" value="ECO:0007669"/>
    <property type="project" value="InterPro"/>
</dbReference>